<sequence>MSRSAATEPPKPEPTTITSASRAAARAVVGPGDDDGVAGRGSLTRLVSVLRTADRAHGDAAARRGGRDEHDDGRVTIG</sequence>
<dbReference type="AlphaFoldDB" id="A0A4Y3KN02"/>
<evidence type="ECO:0000256" key="1">
    <source>
        <dbReference type="SAM" id="MobiDB-lite"/>
    </source>
</evidence>
<organism evidence="2 3">
    <name type="scientific">Cellulomonas gelida</name>
    <dbReference type="NCBI Taxonomy" id="1712"/>
    <lineage>
        <taxon>Bacteria</taxon>
        <taxon>Bacillati</taxon>
        <taxon>Actinomycetota</taxon>
        <taxon>Actinomycetes</taxon>
        <taxon>Micrococcales</taxon>
        <taxon>Cellulomonadaceae</taxon>
        <taxon>Cellulomonas</taxon>
    </lineage>
</organism>
<dbReference type="Proteomes" id="UP000320461">
    <property type="component" value="Unassembled WGS sequence"/>
</dbReference>
<name>A0A4Y3KN02_9CELL</name>
<comment type="caution">
    <text evidence="2">The sequence shown here is derived from an EMBL/GenBank/DDBJ whole genome shotgun (WGS) entry which is preliminary data.</text>
</comment>
<evidence type="ECO:0000313" key="2">
    <source>
        <dbReference type="EMBL" id="GEA84525.1"/>
    </source>
</evidence>
<gene>
    <name evidence="2" type="ORF">CGE01nite_17760</name>
</gene>
<protein>
    <submittedName>
        <fullName evidence="2">Uncharacterized protein</fullName>
    </submittedName>
</protein>
<dbReference type="EMBL" id="BJLQ01000016">
    <property type="protein sequence ID" value="GEA84525.1"/>
    <property type="molecule type" value="Genomic_DNA"/>
</dbReference>
<feature type="region of interest" description="Disordered" evidence="1">
    <location>
        <begin position="53"/>
        <end position="78"/>
    </location>
</feature>
<feature type="compositionally biased region" description="Low complexity" evidence="1">
    <location>
        <begin position="14"/>
        <end position="31"/>
    </location>
</feature>
<evidence type="ECO:0000313" key="3">
    <source>
        <dbReference type="Proteomes" id="UP000320461"/>
    </source>
</evidence>
<reference evidence="2 3" key="1">
    <citation type="submission" date="2019-06" db="EMBL/GenBank/DDBJ databases">
        <title>Whole genome shotgun sequence of Cellulomonas gelida NBRC 3748.</title>
        <authorList>
            <person name="Hosoyama A."/>
            <person name="Uohara A."/>
            <person name="Ohji S."/>
            <person name="Ichikawa N."/>
        </authorList>
    </citation>
    <scope>NUCLEOTIDE SEQUENCE [LARGE SCALE GENOMIC DNA]</scope>
    <source>
        <strain evidence="2 3">NBRC 3748</strain>
    </source>
</reference>
<feature type="region of interest" description="Disordered" evidence="1">
    <location>
        <begin position="1"/>
        <end position="40"/>
    </location>
</feature>
<accession>A0A4Y3KN02</accession>
<keyword evidence="3" id="KW-1185">Reference proteome</keyword>
<proteinExistence type="predicted"/>